<protein>
    <recommendedName>
        <fullName evidence="2">Helitron helicase-like domain-containing protein</fullName>
    </recommendedName>
</protein>
<dbReference type="InterPro" id="IPR025476">
    <property type="entry name" value="Helitron_helicase-like"/>
</dbReference>
<feature type="domain" description="Helitron helicase-like" evidence="2">
    <location>
        <begin position="175"/>
        <end position="326"/>
    </location>
</feature>
<gene>
    <name evidence="3" type="ORF">ONE63_011252</name>
</gene>
<evidence type="ECO:0000256" key="1">
    <source>
        <dbReference type="SAM" id="MobiDB-lite"/>
    </source>
</evidence>
<dbReference type="AlphaFoldDB" id="A0AAV7X3X5"/>
<name>A0AAV7X3X5_9NEOP</name>
<comment type="caution">
    <text evidence="3">The sequence shown here is derived from an EMBL/GenBank/DDBJ whole genome shotgun (WGS) entry which is preliminary data.</text>
</comment>
<evidence type="ECO:0000313" key="4">
    <source>
        <dbReference type="Proteomes" id="UP001075354"/>
    </source>
</evidence>
<reference evidence="3" key="1">
    <citation type="submission" date="2022-12" db="EMBL/GenBank/DDBJ databases">
        <title>Chromosome-level genome assembly of the bean flower thrips Megalurothrips usitatus.</title>
        <authorList>
            <person name="Ma L."/>
            <person name="Liu Q."/>
            <person name="Li H."/>
            <person name="Cai W."/>
        </authorList>
    </citation>
    <scope>NUCLEOTIDE SEQUENCE</scope>
    <source>
        <strain evidence="3">Cailab_2022a</strain>
    </source>
</reference>
<dbReference type="Pfam" id="PF14214">
    <property type="entry name" value="Helitron_like_N"/>
    <property type="match status" value="1"/>
</dbReference>
<dbReference type="EMBL" id="JAPTSV010000771">
    <property type="protein sequence ID" value="KAJ1519142.1"/>
    <property type="molecule type" value="Genomic_DNA"/>
</dbReference>
<evidence type="ECO:0000313" key="3">
    <source>
        <dbReference type="EMBL" id="KAJ1519142.1"/>
    </source>
</evidence>
<evidence type="ECO:0000259" key="2">
    <source>
        <dbReference type="Pfam" id="PF14214"/>
    </source>
</evidence>
<feature type="compositionally biased region" description="Polar residues" evidence="1">
    <location>
        <begin position="76"/>
        <end position="88"/>
    </location>
</feature>
<sequence>MDSEDDTVLVQLKRRIADQRPYVFNTVRPELVFKAAIYLTNQELYKQHNISLNSNFLQQFQDLLTINNNQEEDVNENTNPETGTAANESTEDDDPLHHQDTLLTAGFLPETGIILAPGEGKTPISLLNDSDLDALAFPTVYGGYQRKFKVPYTESDIAKAEARMHDRRVATNIPKLMMSFCKARLQKLRSKVSIGIRKKVKGQNITVSDLLNENTVQNLIQHNDALKVLSTDRASPSYWQAKQKKCLAMVKQKGPATIFLSLSAAESHWGPLLSCLYKNIHNIDISEQDAVSLPTQIKYELIRKDPITVARYINNKFIALRKLLYEPNGPLHPYYIEDDFSRSEIQFRGK</sequence>
<accession>A0AAV7X3X5</accession>
<dbReference type="Proteomes" id="UP001075354">
    <property type="component" value="Unassembled WGS sequence"/>
</dbReference>
<proteinExistence type="predicted"/>
<feature type="region of interest" description="Disordered" evidence="1">
    <location>
        <begin position="72"/>
        <end position="97"/>
    </location>
</feature>
<organism evidence="3 4">
    <name type="scientific">Megalurothrips usitatus</name>
    <name type="common">bean blossom thrips</name>
    <dbReference type="NCBI Taxonomy" id="439358"/>
    <lineage>
        <taxon>Eukaryota</taxon>
        <taxon>Metazoa</taxon>
        <taxon>Ecdysozoa</taxon>
        <taxon>Arthropoda</taxon>
        <taxon>Hexapoda</taxon>
        <taxon>Insecta</taxon>
        <taxon>Pterygota</taxon>
        <taxon>Neoptera</taxon>
        <taxon>Paraneoptera</taxon>
        <taxon>Thysanoptera</taxon>
        <taxon>Terebrantia</taxon>
        <taxon>Thripoidea</taxon>
        <taxon>Thripidae</taxon>
        <taxon>Megalurothrips</taxon>
    </lineage>
</organism>
<keyword evidence="4" id="KW-1185">Reference proteome</keyword>